<feature type="compositionally biased region" description="Basic and acidic residues" evidence="1">
    <location>
        <begin position="223"/>
        <end position="243"/>
    </location>
</feature>
<sequence length="420" mass="46163">MKRSMRTNSVTGPPQREERPVSPTPPRAKGKDSFSIRSLSPTGSFFGRKKQKDIRQSLRGNSVDAGSSRMTTLRSSQPPPKAARQKPAPSQIQSRFKSRFVDSDDSDDEAPRRLPFRSRFADSDDEDDEPLAPVRGIPRRQGQEDGDSTDLEDSDDQNDTKTASRKREKQATPMVPSSADIDKAMDAARKKLGTEQTPAPPQTPPQEDGKQGQMLTQGSLRKPTGEETPEPKSRPDEIDFSSDKKRRTFMGSILRRNRSSQKSVTKHSFHQSEAPPMPSSPLVTQRPPTATASPITPNARPQSPTSPGKLTRRSSNQPPRMKRGDSTFSTATAPPMMGQTSTGEWPLPAVPKIPDNVEELKGEARPATSDGTPGQLQRSASGHNVRFSEPPESNSKVVYSARTGKKKKFGMLRRAFGLND</sequence>
<feature type="compositionally biased region" description="Basic residues" evidence="1">
    <location>
        <begin position="255"/>
        <end position="269"/>
    </location>
</feature>
<dbReference type="STRING" id="383855.M2Z5N2"/>
<dbReference type="AlphaFoldDB" id="M2Z5N2"/>
<gene>
    <name evidence="2" type="ORF">MYCFIDRAFT_211052</name>
</gene>
<feature type="compositionally biased region" description="Basic and acidic residues" evidence="1">
    <location>
        <begin position="180"/>
        <end position="193"/>
    </location>
</feature>
<organism evidence="2 3">
    <name type="scientific">Pseudocercospora fijiensis (strain CIRAD86)</name>
    <name type="common">Black leaf streak disease fungus</name>
    <name type="synonym">Mycosphaerella fijiensis</name>
    <dbReference type="NCBI Taxonomy" id="383855"/>
    <lineage>
        <taxon>Eukaryota</taxon>
        <taxon>Fungi</taxon>
        <taxon>Dikarya</taxon>
        <taxon>Ascomycota</taxon>
        <taxon>Pezizomycotina</taxon>
        <taxon>Dothideomycetes</taxon>
        <taxon>Dothideomycetidae</taxon>
        <taxon>Mycosphaerellales</taxon>
        <taxon>Mycosphaerellaceae</taxon>
        <taxon>Pseudocercospora</taxon>
    </lineage>
</organism>
<dbReference type="VEuPathDB" id="FungiDB:MYCFIDRAFT_211052"/>
<name>M2Z5N2_PSEFD</name>
<proteinExistence type="predicted"/>
<keyword evidence="3" id="KW-1185">Reference proteome</keyword>
<evidence type="ECO:0000313" key="3">
    <source>
        <dbReference type="Proteomes" id="UP000016932"/>
    </source>
</evidence>
<feature type="compositionally biased region" description="Acidic residues" evidence="1">
    <location>
        <begin position="144"/>
        <end position="157"/>
    </location>
</feature>
<feature type="region of interest" description="Disordered" evidence="1">
    <location>
        <begin position="1"/>
        <end position="398"/>
    </location>
</feature>
<dbReference type="KEGG" id="pfj:MYCFIDRAFT_211052"/>
<feature type="compositionally biased region" description="Polar residues" evidence="1">
    <location>
        <begin position="281"/>
        <end position="318"/>
    </location>
</feature>
<evidence type="ECO:0000256" key="1">
    <source>
        <dbReference type="SAM" id="MobiDB-lite"/>
    </source>
</evidence>
<feature type="compositionally biased region" description="Polar residues" evidence="1">
    <location>
        <begin position="1"/>
        <end position="12"/>
    </location>
</feature>
<dbReference type="Proteomes" id="UP000016932">
    <property type="component" value="Unassembled WGS sequence"/>
</dbReference>
<evidence type="ECO:0000313" key="2">
    <source>
        <dbReference type="EMBL" id="EME85120.1"/>
    </source>
</evidence>
<dbReference type="GeneID" id="19337288"/>
<feature type="compositionally biased region" description="Polar residues" evidence="1">
    <location>
        <begin position="326"/>
        <end position="343"/>
    </location>
</feature>
<feature type="compositionally biased region" description="Polar residues" evidence="1">
    <location>
        <begin position="58"/>
        <end position="75"/>
    </location>
</feature>
<dbReference type="OrthoDB" id="5423926at2759"/>
<protein>
    <submittedName>
        <fullName evidence="2">Uncharacterized protein</fullName>
    </submittedName>
</protein>
<accession>M2Z5N2</accession>
<dbReference type="HOGENOM" id="CLU_657247_0_0_1"/>
<feature type="compositionally biased region" description="Polar residues" evidence="1">
    <location>
        <begin position="369"/>
        <end position="382"/>
    </location>
</feature>
<dbReference type="EMBL" id="KB446557">
    <property type="protein sequence ID" value="EME85120.1"/>
    <property type="molecule type" value="Genomic_DNA"/>
</dbReference>
<reference evidence="2 3" key="1">
    <citation type="journal article" date="2012" name="PLoS Pathog.">
        <title>Diverse lifestyles and strategies of plant pathogenesis encoded in the genomes of eighteen Dothideomycetes fungi.</title>
        <authorList>
            <person name="Ohm R.A."/>
            <person name="Feau N."/>
            <person name="Henrissat B."/>
            <person name="Schoch C.L."/>
            <person name="Horwitz B.A."/>
            <person name="Barry K.W."/>
            <person name="Condon B.J."/>
            <person name="Copeland A.C."/>
            <person name="Dhillon B."/>
            <person name="Glaser F."/>
            <person name="Hesse C.N."/>
            <person name="Kosti I."/>
            <person name="LaButti K."/>
            <person name="Lindquist E.A."/>
            <person name="Lucas S."/>
            <person name="Salamov A.A."/>
            <person name="Bradshaw R.E."/>
            <person name="Ciuffetti L."/>
            <person name="Hamelin R.C."/>
            <person name="Kema G.H.J."/>
            <person name="Lawrence C."/>
            <person name="Scott J.A."/>
            <person name="Spatafora J.W."/>
            <person name="Turgeon B.G."/>
            <person name="de Wit P.J.G.M."/>
            <person name="Zhong S."/>
            <person name="Goodwin S.B."/>
            <person name="Grigoriev I.V."/>
        </authorList>
    </citation>
    <scope>NUCLEOTIDE SEQUENCE [LARGE SCALE GENOMIC DNA]</scope>
    <source>
        <strain evidence="2 3">CIRAD86</strain>
    </source>
</reference>
<dbReference type="eggNOG" id="ENOG502SI51">
    <property type="taxonomic scope" value="Eukaryota"/>
</dbReference>
<dbReference type="RefSeq" id="XP_007925599.1">
    <property type="nucleotide sequence ID" value="XM_007927408.1"/>
</dbReference>